<evidence type="ECO:0000259" key="4">
    <source>
        <dbReference type="Pfam" id="PF03167"/>
    </source>
</evidence>
<feature type="domain" description="Uracil-DNA glycosylase-like" evidence="4">
    <location>
        <begin position="11"/>
        <end position="148"/>
    </location>
</feature>
<dbReference type="InterPro" id="IPR015637">
    <property type="entry name" value="MUG/TDG"/>
</dbReference>
<reference evidence="6" key="1">
    <citation type="submission" date="2016-11" db="EMBL/GenBank/DDBJ databases">
        <authorList>
            <person name="Varghese N."/>
            <person name="Submissions S."/>
        </authorList>
    </citation>
    <scope>NUCLEOTIDE SEQUENCE [LARGE SCALE GENOMIC DNA]</scope>
    <source>
        <strain evidence="6">USBA-503</strain>
    </source>
</reference>
<dbReference type="GO" id="GO:0008263">
    <property type="term" value="F:pyrimidine-specific mismatch base pair DNA N-glycosylase activity"/>
    <property type="evidence" value="ECO:0007669"/>
    <property type="project" value="TreeGrafter"/>
</dbReference>
<dbReference type="Gene3D" id="3.40.470.10">
    <property type="entry name" value="Uracil-DNA glycosylase-like domain"/>
    <property type="match status" value="1"/>
</dbReference>
<evidence type="ECO:0000256" key="1">
    <source>
        <dbReference type="ARBA" id="ARBA00022763"/>
    </source>
</evidence>
<proteinExistence type="predicted"/>
<dbReference type="Proteomes" id="UP000184016">
    <property type="component" value="Unassembled WGS sequence"/>
</dbReference>
<dbReference type="InterPro" id="IPR036895">
    <property type="entry name" value="Uracil-DNA_glycosylase-like_sf"/>
</dbReference>
<keyword evidence="6" id="KW-1185">Reference proteome</keyword>
<dbReference type="PANTHER" id="PTHR12159">
    <property type="entry name" value="G/T AND G/U MISMATCH-SPECIFIC DNA GLYCOSYLASE"/>
    <property type="match status" value="1"/>
</dbReference>
<keyword evidence="1" id="KW-0227">DNA damage</keyword>
<evidence type="ECO:0000256" key="3">
    <source>
        <dbReference type="ARBA" id="ARBA00023204"/>
    </source>
</evidence>
<evidence type="ECO:0000313" key="6">
    <source>
        <dbReference type="Proteomes" id="UP000184016"/>
    </source>
</evidence>
<organism evidence="5 6">
    <name type="scientific">Alicyclobacillus tolerans</name>
    <dbReference type="NCBI Taxonomy" id="90970"/>
    <lineage>
        <taxon>Bacteria</taxon>
        <taxon>Bacillati</taxon>
        <taxon>Bacillota</taxon>
        <taxon>Bacilli</taxon>
        <taxon>Bacillales</taxon>
        <taxon>Alicyclobacillaceae</taxon>
        <taxon>Alicyclobacillus</taxon>
    </lineage>
</organism>
<dbReference type="SUPFAM" id="SSF52141">
    <property type="entry name" value="Uracil-DNA glycosylase-like"/>
    <property type="match status" value="1"/>
</dbReference>
<accession>A0A1M6M0S7</accession>
<evidence type="ECO:0000313" key="5">
    <source>
        <dbReference type="EMBL" id="SHJ77048.1"/>
    </source>
</evidence>
<dbReference type="GO" id="GO:0006285">
    <property type="term" value="P:base-excision repair, AP site formation"/>
    <property type="evidence" value="ECO:0007669"/>
    <property type="project" value="InterPro"/>
</dbReference>
<dbReference type="OrthoDB" id="9799921at2"/>
<dbReference type="Pfam" id="PF03167">
    <property type="entry name" value="UDG"/>
    <property type="match status" value="1"/>
</dbReference>
<dbReference type="CDD" id="cd10028">
    <property type="entry name" value="UDG-F2_TDG_MUG"/>
    <property type="match status" value="1"/>
</dbReference>
<protein>
    <submittedName>
        <fullName evidence="5">G/U mismatch-specific uracil-DNA glycosylase</fullName>
    </submittedName>
</protein>
<keyword evidence="3" id="KW-0234">DNA repair</keyword>
<keyword evidence="2" id="KW-0378">Hydrolase</keyword>
<gene>
    <name evidence="5" type="ORF">SAMN05443507_103137</name>
</gene>
<dbReference type="AlphaFoldDB" id="A0A1M6M0S7"/>
<dbReference type="RefSeq" id="WP_072873043.1">
    <property type="nucleotide sequence ID" value="NZ_FRAF01000003.1"/>
</dbReference>
<dbReference type="STRING" id="1830138.SAMN05443507_103137"/>
<dbReference type="GO" id="GO:0004844">
    <property type="term" value="F:uracil DNA N-glycosylase activity"/>
    <property type="evidence" value="ECO:0007669"/>
    <property type="project" value="TreeGrafter"/>
</dbReference>
<sequence>MINDLLHRGLVVVFIGFNPSPTSSATGFPYAHRSNRFYRLLHSSGLTPILHPPSDNPHMLAWYGYGFTNIVARTTKRADEIRPEEWRAGRLILKDKLSLYKPIIACFVGKGVYQKYAERSKVDFGFQECTVLPDMMEFVAPGTSGLVRMDFAVQTSIYEELAKKVEELRKKGYRPPRQN</sequence>
<dbReference type="InterPro" id="IPR005122">
    <property type="entry name" value="Uracil-DNA_glycosylase-like"/>
</dbReference>
<name>A0A1M6M0S7_9BACL</name>
<dbReference type="PANTHER" id="PTHR12159:SF9">
    <property type="entry name" value="G_T MISMATCH-SPECIFIC THYMINE DNA GLYCOSYLASE"/>
    <property type="match status" value="1"/>
</dbReference>
<evidence type="ECO:0000256" key="2">
    <source>
        <dbReference type="ARBA" id="ARBA00022801"/>
    </source>
</evidence>
<dbReference type="EMBL" id="FRAF01000003">
    <property type="protein sequence ID" value="SHJ77048.1"/>
    <property type="molecule type" value="Genomic_DNA"/>
</dbReference>